<dbReference type="CDD" id="cd07726">
    <property type="entry name" value="ST1585-like_MBL-fold"/>
    <property type="match status" value="1"/>
</dbReference>
<dbReference type="RefSeq" id="WP_130460178.1">
    <property type="nucleotide sequence ID" value="NZ_SHKM01000003.1"/>
</dbReference>
<dbReference type="InterPro" id="IPR037482">
    <property type="entry name" value="ST1585_MBL-fold"/>
</dbReference>
<dbReference type="InterPro" id="IPR036866">
    <property type="entry name" value="RibonucZ/Hydroxyglut_hydro"/>
</dbReference>
<feature type="domain" description="Metallo-beta-lactamase" evidence="1">
    <location>
        <begin position="27"/>
        <end position="236"/>
    </location>
</feature>
<evidence type="ECO:0000259" key="1">
    <source>
        <dbReference type="SMART" id="SM00849"/>
    </source>
</evidence>
<name>A0ABY0IMQ6_9RHOO</name>
<dbReference type="Pfam" id="PF00753">
    <property type="entry name" value="Lactamase_B"/>
    <property type="match status" value="1"/>
</dbReference>
<keyword evidence="3" id="KW-1185">Reference proteome</keyword>
<dbReference type="PANTHER" id="PTHR42951:SF22">
    <property type="entry name" value="METALLO BETA-LACTAMASE SUPERFAMILY LIPOPROTEIN"/>
    <property type="match status" value="1"/>
</dbReference>
<comment type="caution">
    <text evidence="2">The sequence shown here is derived from an EMBL/GenBank/DDBJ whole genome shotgun (WGS) entry which is preliminary data.</text>
</comment>
<evidence type="ECO:0000313" key="3">
    <source>
        <dbReference type="Proteomes" id="UP000292136"/>
    </source>
</evidence>
<evidence type="ECO:0000313" key="2">
    <source>
        <dbReference type="EMBL" id="RZT75965.1"/>
    </source>
</evidence>
<gene>
    <name evidence="2" type="ORF">EV678_3152</name>
</gene>
<dbReference type="InterPro" id="IPR050855">
    <property type="entry name" value="NDM-1-like"/>
</dbReference>
<dbReference type="Proteomes" id="UP000292136">
    <property type="component" value="Unassembled WGS sequence"/>
</dbReference>
<dbReference type="Gene3D" id="3.60.15.10">
    <property type="entry name" value="Ribonuclease Z/Hydroxyacylglutathione hydrolase-like"/>
    <property type="match status" value="1"/>
</dbReference>
<reference evidence="2 3" key="1">
    <citation type="submission" date="2019-02" db="EMBL/GenBank/DDBJ databases">
        <title>Genomic Encyclopedia of Type Strains, Phase IV (KMG-IV): sequencing the most valuable type-strain genomes for metagenomic binning, comparative biology and taxonomic classification.</title>
        <authorList>
            <person name="Goeker M."/>
        </authorList>
    </citation>
    <scope>NUCLEOTIDE SEQUENCE [LARGE SCALE GENOMIC DNA]</scope>
    <source>
        <strain evidence="2 3">DSM 21223</strain>
    </source>
</reference>
<accession>A0ABY0IMQ6</accession>
<dbReference type="PANTHER" id="PTHR42951">
    <property type="entry name" value="METALLO-BETA-LACTAMASE DOMAIN-CONTAINING"/>
    <property type="match status" value="1"/>
</dbReference>
<dbReference type="SMART" id="SM00849">
    <property type="entry name" value="Lactamase_B"/>
    <property type="match status" value="1"/>
</dbReference>
<dbReference type="SUPFAM" id="SSF56281">
    <property type="entry name" value="Metallo-hydrolase/oxidoreductase"/>
    <property type="match status" value="1"/>
</dbReference>
<dbReference type="EMBL" id="SHKM01000003">
    <property type="protein sequence ID" value="RZT75965.1"/>
    <property type="molecule type" value="Genomic_DNA"/>
</dbReference>
<organism evidence="2 3">
    <name type="scientific">Azospira oryzae</name>
    <dbReference type="NCBI Taxonomy" id="146939"/>
    <lineage>
        <taxon>Bacteria</taxon>
        <taxon>Pseudomonadati</taxon>
        <taxon>Pseudomonadota</taxon>
        <taxon>Betaproteobacteria</taxon>
        <taxon>Rhodocyclales</taxon>
        <taxon>Rhodocyclaceae</taxon>
        <taxon>Azospira</taxon>
    </lineage>
</organism>
<dbReference type="InterPro" id="IPR001279">
    <property type="entry name" value="Metallo-B-lactamas"/>
</dbReference>
<protein>
    <submittedName>
        <fullName evidence="2">Metallo-beta-lactamase superfamily protein</fullName>
    </submittedName>
</protein>
<proteinExistence type="predicted"/>
<sequence length="321" mass="35111">MNNTELGLIPYEQGVYALESGYGRPHLAAIHLIVDEGRVAVVDTANNASLPRVQSALAALGLTAACVDYVVLTHIHLDHAGGAGAYMQAFDNARLVVHPRGARHMAEPSKLWAGVVAVYGESRARDFYGELIPVPAERIIEAGHGTCLQLGNREMLCLDLPGHAKHHLGLVDRKGGGIFTGDTFGLSYRELDLQVGDELKQFVFPTTTPVQFDPAAMHASIDLLLSFDLPYMFLTHFSRVHDVKRLGADLHRLLDAHVALVEAVEGSGQVRQEQLVAGLNELLLAEAKRYCWTVPEAQLLEIFALDIELNAQGLAFWLDNR</sequence>